<dbReference type="Gene3D" id="3.40.50.720">
    <property type="entry name" value="NAD(P)-binding Rossmann-like Domain"/>
    <property type="match status" value="1"/>
</dbReference>
<evidence type="ECO:0000256" key="5">
    <source>
        <dbReference type="ARBA" id="ARBA00060518"/>
    </source>
</evidence>
<dbReference type="InterPro" id="IPR036291">
    <property type="entry name" value="NAD(P)-bd_dom_sf"/>
</dbReference>
<feature type="domain" description="Ketoreductase" evidence="8">
    <location>
        <begin position="4"/>
        <end position="186"/>
    </location>
</feature>
<evidence type="ECO:0000256" key="1">
    <source>
        <dbReference type="ARBA" id="ARBA00006484"/>
    </source>
</evidence>
<evidence type="ECO:0000259" key="8">
    <source>
        <dbReference type="SMART" id="SM00822"/>
    </source>
</evidence>
<dbReference type="GO" id="GO:0032787">
    <property type="term" value="P:monocarboxylic acid metabolic process"/>
    <property type="evidence" value="ECO:0007669"/>
    <property type="project" value="UniProtKB-ARBA"/>
</dbReference>
<keyword evidence="2" id="KW-0560">Oxidoreductase</keyword>
<dbReference type="EC" id="1.3.1.58" evidence="6"/>
<comment type="catalytic activity">
    <reaction evidence="4">
        <text>(2R,3S)-2,3-dihydroxy-2,3-dihydro-p-cumate + NAD(+) = 2,3-dihydroxy-p-cumate + NADH + H(+)</text>
        <dbReference type="Rhea" id="RHEA:23772"/>
        <dbReference type="ChEBI" id="CHEBI:15378"/>
        <dbReference type="ChEBI" id="CHEBI:36647"/>
        <dbReference type="ChEBI" id="CHEBI:57540"/>
        <dbReference type="ChEBI" id="CHEBI:57945"/>
        <dbReference type="ChEBI" id="CHEBI:58420"/>
        <dbReference type="EC" id="1.3.1.58"/>
    </reaction>
</comment>
<keyword evidence="10" id="KW-1185">Reference proteome</keyword>
<evidence type="ECO:0000313" key="9">
    <source>
        <dbReference type="EMBL" id="SEK24731.1"/>
    </source>
</evidence>
<sequence length="246" mass="26159">MTQPIAIVTGGSRGIGRAIVRSLAAAGYQVAFTYQRDHVAAATLLEELRCAYAQASFSAHACDIAEPTSIQHCFAEIESQYPRIDLLVNNAGITRDGLLASMPLADLQLVIQTNLIGTLLCCQQVLPSMLRQRQGCIVNLSSVAAQKPGKGQSNYAAAKGGVEALTRALAVELAPRNIRVNAIAPGIVNTEMSTALVASQAEAIHERLLVKRYAEPEEIAQALLFIAQAHYLTGEVIALNGGLKMP</sequence>
<protein>
    <recommendedName>
        <fullName evidence="7">2,3-dihydroxy-2,3-dihydro-p-cumate dehydrogenase</fullName>
        <ecNumber evidence="6">1.3.1.58</ecNumber>
    </recommendedName>
    <alternativeName>
        <fullName evidence="3">Biphenyl-2,3-dihydro-2,3-diol dehydrogenase</fullName>
    </alternativeName>
</protein>
<dbReference type="FunFam" id="3.40.50.720:FF:000173">
    <property type="entry name" value="3-oxoacyl-[acyl-carrier protein] reductase"/>
    <property type="match status" value="1"/>
</dbReference>
<evidence type="ECO:0000256" key="4">
    <source>
        <dbReference type="ARBA" id="ARBA00050226"/>
    </source>
</evidence>
<evidence type="ECO:0000313" key="10">
    <source>
        <dbReference type="Proteomes" id="UP000185766"/>
    </source>
</evidence>
<proteinExistence type="inferred from homology"/>
<organism evidence="9 10">
    <name type="scientific">Atopomonas hussainii</name>
    <dbReference type="NCBI Taxonomy" id="1429083"/>
    <lineage>
        <taxon>Bacteria</taxon>
        <taxon>Pseudomonadati</taxon>
        <taxon>Pseudomonadota</taxon>
        <taxon>Gammaproteobacteria</taxon>
        <taxon>Pseudomonadales</taxon>
        <taxon>Pseudomonadaceae</taxon>
        <taxon>Atopomonas</taxon>
    </lineage>
</organism>
<dbReference type="SMART" id="SM00822">
    <property type="entry name" value="PKS_KR"/>
    <property type="match status" value="1"/>
</dbReference>
<evidence type="ECO:0000256" key="3">
    <source>
        <dbReference type="ARBA" id="ARBA00042907"/>
    </source>
</evidence>
<dbReference type="Pfam" id="PF13561">
    <property type="entry name" value="adh_short_C2"/>
    <property type="match status" value="1"/>
</dbReference>
<dbReference type="GO" id="GO:0018511">
    <property type="term" value="F:2,3-dihydroxy-2,3-dihydro-p-cumate dehydrogenase activity"/>
    <property type="evidence" value="ECO:0007669"/>
    <property type="project" value="UniProtKB-EC"/>
</dbReference>
<accession>A0A1H7FF78</accession>
<dbReference type="AlphaFoldDB" id="A0A1H7FF78"/>
<comment type="similarity">
    <text evidence="1">Belongs to the short-chain dehydrogenases/reductases (SDR) family.</text>
</comment>
<dbReference type="InterPro" id="IPR002347">
    <property type="entry name" value="SDR_fam"/>
</dbReference>
<dbReference type="RefSeq" id="WP_074864222.1">
    <property type="nucleotide sequence ID" value="NZ_FOAS01000001.1"/>
</dbReference>
<name>A0A1H7FF78_9GAMM</name>
<evidence type="ECO:0000256" key="6">
    <source>
        <dbReference type="ARBA" id="ARBA00066455"/>
    </source>
</evidence>
<dbReference type="InterPro" id="IPR057326">
    <property type="entry name" value="KR_dom"/>
</dbReference>
<comment type="pathway">
    <text evidence="5">Aromatic compound metabolism; p-cumate degradation; acetaldehyde and pyruvate from p-cumate: step 2/7.</text>
</comment>
<dbReference type="PRINTS" id="PR00080">
    <property type="entry name" value="SDRFAMILY"/>
</dbReference>
<dbReference type="NCBIfam" id="NF009466">
    <property type="entry name" value="PRK12826.1-2"/>
    <property type="match status" value="1"/>
</dbReference>
<dbReference type="InterPro" id="IPR020904">
    <property type="entry name" value="Sc_DH/Rdtase_CS"/>
</dbReference>
<gene>
    <name evidence="9" type="ORF">SAMN05216214_101208</name>
</gene>
<reference evidence="9 10" key="1">
    <citation type="submission" date="2016-10" db="EMBL/GenBank/DDBJ databases">
        <authorList>
            <person name="de Groot N.N."/>
        </authorList>
    </citation>
    <scope>NUCLEOTIDE SEQUENCE [LARGE SCALE GENOMIC DNA]</scope>
    <source>
        <strain evidence="9 10">JCM 19513</strain>
    </source>
</reference>
<dbReference type="Proteomes" id="UP000185766">
    <property type="component" value="Unassembled WGS sequence"/>
</dbReference>
<evidence type="ECO:0000256" key="2">
    <source>
        <dbReference type="ARBA" id="ARBA00023002"/>
    </source>
</evidence>
<evidence type="ECO:0000256" key="7">
    <source>
        <dbReference type="ARBA" id="ARBA00073443"/>
    </source>
</evidence>
<dbReference type="PANTHER" id="PTHR42879">
    <property type="entry name" value="3-OXOACYL-(ACYL-CARRIER-PROTEIN) REDUCTASE"/>
    <property type="match status" value="1"/>
</dbReference>
<dbReference type="PANTHER" id="PTHR42879:SF2">
    <property type="entry name" value="3-OXOACYL-[ACYL-CARRIER-PROTEIN] REDUCTASE FABG"/>
    <property type="match status" value="1"/>
</dbReference>
<dbReference type="PROSITE" id="PS00061">
    <property type="entry name" value="ADH_SHORT"/>
    <property type="match status" value="1"/>
</dbReference>
<dbReference type="PRINTS" id="PR00081">
    <property type="entry name" value="GDHRDH"/>
</dbReference>
<dbReference type="EMBL" id="FOAS01000001">
    <property type="protein sequence ID" value="SEK24731.1"/>
    <property type="molecule type" value="Genomic_DNA"/>
</dbReference>
<dbReference type="InterPro" id="IPR050259">
    <property type="entry name" value="SDR"/>
</dbReference>
<dbReference type="SUPFAM" id="SSF51735">
    <property type="entry name" value="NAD(P)-binding Rossmann-fold domains"/>
    <property type="match status" value="1"/>
</dbReference>